<evidence type="ECO:0000313" key="1">
    <source>
        <dbReference type="EMBL" id="KIJ24081.1"/>
    </source>
</evidence>
<evidence type="ECO:0000313" key="2">
    <source>
        <dbReference type="Proteomes" id="UP000054279"/>
    </source>
</evidence>
<dbReference type="EMBL" id="KN837536">
    <property type="protein sequence ID" value="KIJ24081.1"/>
    <property type="molecule type" value="Genomic_DNA"/>
</dbReference>
<dbReference type="Proteomes" id="UP000054279">
    <property type="component" value="Unassembled WGS sequence"/>
</dbReference>
<protein>
    <submittedName>
        <fullName evidence="1">Uncharacterized protein</fullName>
    </submittedName>
</protein>
<organism evidence="1 2">
    <name type="scientific">Sphaerobolus stellatus (strain SS14)</name>
    <dbReference type="NCBI Taxonomy" id="990650"/>
    <lineage>
        <taxon>Eukaryota</taxon>
        <taxon>Fungi</taxon>
        <taxon>Dikarya</taxon>
        <taxon>Basidiomycota</taxon>
        <taxon>Agaricomycotina</taxon>
        <taxon>Agaricomycetes</taxon>
        <taxon>Phallomycetidae</taxon>
        <taxon>Geastrales</taxon>
        <taxon>Sphaerobolaceae</taxon>
        <taxon>Sphaerobolus</taxon>
    </lineage>
</organism>
<proteinExistence type="predicted"/>
<keyword evidence="2" id="KW-1185">Reference proteome</keyword>
<sequence>MGLLITDVRIQIGFQRVRYACKPKMARIVSRGNFHKEKSCKRGFRLLRISEV</sequence>
<accession>A0A0C9UF33</accession>
<name>A0A0C9UF33_SPHS4</name>
<dbReference type="HOGENOM" id="CLU_3088817_0_0_1"/>
<reference evidence="1 2" key="1">
    <citation type="submission" date="2014-06" db="EMBL/GenBank/DDBJ databases">
        <title>Evolutionary Origins and Diversification of the Mycorrhizal Mutualists.</title>
        <authorList>
            <consortium name="DOE Joint Genome Institute"/>
            <consortium name="Mycorrhizal Genomics Consortium"/>
            <person name="Kohler A."/>
            <person name="Kuo A."/>
            <person name="Nagy L.G."/>
            <person name="Floudas D."/>
            <person name="Copeland A."/>
            <person name="Barry K.W."/>
            <person name="Cichocki N."/>
            <person name="Veneault-Fourrey C."/>
            <person name="LaButti K."/>
            <person name="Lindquist E.A."/>
            <person name="Lipzen A."/>
            <person name="Lundell T."/>
            <person name="Morin E."/>
            <person name="Murat C."/>
            <person name="Riley R."/>
            <person name="Ohm R."/>
            <person name="Sun H."/>
            <person name="Tunlid A."/>
            <person name="Henrissat B."/>
            <person name="Grigoriev I.V."/>
            <person name="Hibbett D.S."/>
            <person name="Martin F."/>
        </authorList>
    </citation>
    <scope>NUCLEOTIDE SEQUENCE [LARGE SCALE GENOMIC DNA]</scope>
    <source>
        <strain evidence="1 2">SS14</strain>
    </source>
</reference>
<gene>
    <name evidence="1" type="ORF">M422DRAFT_39292</name>
</gene>
<dbReference type="AlphaFoldDB" id="A0A0C9UF33"/>